<comment type="caution">
    <text evidence="7">The sequence shown here is derived from an EMBL/GenBank/DDBJ whole genome shotgun (WGS) entry which is preliminary data.</text>
</comment>
<dbReference type="PROSITE" id="PS00557">
    <property type="entry name" value="FMN_HYDROXY_ACID_DH_1"/>
    <property type="match status" value="1"/>
</dbReference>
<dbReference type="InterPro" id="IPR037396">
    <property type="entry name" value="FMN_HAD"/>
</dbReference>
<keyword evidence="4" id="KW-0560">Oxidoreductase</keyword>
<keyword evidence="2" id="KW-0285">Flavoprotein</keyword>
<dbReference type="Gene3D" id="3.20.20.70">
    <property type="entry name" value="Aldolase class I"/>
    <property type="match status" value="1"/>
</dbReference>
<evidence type="ECO:0000313" key="7">
    <source>
        <dbReference type="EMBL" id="MCG6503891.1"/>
    </source>
</evidence>
<dbReference type="InterPro" id="IPR000262">
    <property type="entry name" value="FMN-dep_DH"/>
</dbReference>
<evidence type="ECO:0000313" key="8">
    <source>
        <dbReference type="Proteomes" id="UP001298424"/>
    </source>
</evidence>
<dbReference type="PANTHER" id="PTHR10578:SF107">
    <property type="entry name" value="2-HYDROXYACID OXIDASE 1"/>
    <property type="match status" value="1"/>
</dbReference>
<dbReference type="NCBIfam" id="NF008398">
    <property type="entry name" value="PRK11197.1"/>
    <property type="match status" value="1"/>
</dbReference>
<dbReference type="InterPro" id="IPR013785">
    <property type="entry name" value="Aldolase_TIM"/>
</dbReference>
<dbReference type="Pfam" id="PF01070">
    <property type="entry name" value="FMN_dh"/>
    <property type="match status" value="1"/>
</dbReference>
<feature type="domain" description="FMN hydroxy acid dehydrogenase" evidence="6">
    <location>
        <begin position="3"/>
        <end position="385"/>
    </location>
</feature>
<dbReference type="PANTHER" id="PTHR10578">
    <property type="entry name" value="S -2-HYDROXY-ACID OXIDASE-RELATED"/>
    <property type="match status" value="1"/>
</dbReference>
<keyword evidence="3" id="KW-0288">FMN</keyword>
<evidence type="ECO:0000256" key="1">
    <source>
        <dbReference type="ARBA" id="ARBA00001917"/>
    </source>
</evidence>
<evidence type="ECO:0000256" key="3">
    <source>
        <dbReference type="ARBA" id="ARBA00022643"/>
    </source>
</evidence>
<evidence type="ECO:0000256" key="5">
    <source>
        <dbReference type="ARBA" id="ARBA00024042"/>
    </source>
</evidence>
<dbReference type="PROSITE" id="PS51349">
    <property type="entry name" value="FMN_HYDROXY_ACID_DH_2"/>
    <property type="match status" value="1"/>
</dbReference>
<evidence type="ECO:0000259" key="6">
    <source>
        <dbReference type="PROSITE" id="PS51349"/>
    </source>
</evidence>
<dbReference type="SUPFAM" id="SSF51395">
    <property type="entry name" value="FMN-linked oxidoreductases"/>
    <property type="match status" value="1"/>
</dbReference>
<dbReference type="Proteomes" id="UP001298424">
    <property type="component" value="Unassembled WGS sequence"/>
</dbReference>
<protein>
    <submittedName>
        <fullName evidence="7">Alpha-hydroxy-acid oxidizing protein</fullName>
    </submittedName>
</protein>
<evidence type="ECO:0000256" key="2">
    <source>
        <dbReference type="ARBA" id="ARBA00022630"/>
    </source>
</evidence>
<keyword evidence="8" id="KW-1185">Reference proteome</keyword>
<dbReference type="InterPro" id="IPR008259">
    <property type="entry name" value="FMN_hydac_DH_AS"/>
</dbReference>
<gene>
    <name evidence="7" type="ORF">MB824_05205</name>
</gene>
<dbReference type="CDD" id="cd02809">
    <property type="entry name" value="alpha_hydroxyacid_oxid_FMN"/>
    <property type="match status" value="1"/>
</dbReference>
<dbReference type="EMBL" id="JAKOOW010000022">
    <property type="protein sequence ID" value="MCG6503891.1"/>
    <property type="molecule type" value="Genomic_DNA"/>
</dbReference>
<dbReference type="PIRSF" id="PIRSF000138">
    <property type="entry name" value="Al-hdrx_acd_dh"/>
    <property type="match status" value="1"/>
</dbReference>
<accession>A0ABS9NP51</accession>
<dbReference type="RefSeq" id="WP_238746533.1">
    <property type="nucleotide sequence ID" value="NZ_JAKOOW010000022.1"/>
</dbReference>
<evidence type="ECO:0000256" key="4">
    <source>
        <dbReference type="ARBA" id="ARBA00023002"/>
    </source>
</evidence>
<comment type="similarity">
    <text evidence="5">Belongs to the FMN-dependent alpha-hydroxy acid dehydrogenase family.</text>
</comment>
<reference evidence="7 8" key="1">
    <citation type="submission" date="2022-02" db="EMBL/GenBank/DDBJ databases">
        <title>Genome sequence data of Kingella unionensis sp. nov. strain CICC 24913 (CCUG 75125).</title>
        <authorList>
            <person name="Xiao M."/>
        </authorList>
    </citation>
    <scope>NUCLEOTIDE SEQUENCE [LARGE SCALE GENOMIC DNA]</scope>
    <source>
        <strain evidence="7 8">CICC 24913</strain>
    </source>
</reference>
<dbReference type="InterPro" id="IPR012133">
    <property type="entry name" value="Alpha-hydoxy_acid_DH_FMN"/>
</dbReference>
<name>A0ABS9NP51_9NEIS</name>
<proteinExistence type="inferred from homology"/>
<organism evidence="7 8">
    <name type="scientific">Kingella pumchi</name>
    <dbReference type="NCBI Taxonomy" id="2779506"/>
    <lineage>
        <taxon>Bacteria</taxon>
        <taxon>Pseudomonadati</taxon>
        <taxon>Pseudomonadota</taxon>
        <taxon>Betaproteobacteria</taxon>
        <taxon>Neisseriales</taxon>
        <taxon>Neisseriaceae</taxon>
        <taxon>Kingella</taxon>
    </lineage>
</organism>
<comment type="cofactor">
    <cofactor evidence="1">
        <name>FMN</name>
        <dbReference type="ChEBI" id="CHEBI:58210"/>
    </cofactor>
</comment>
<sequence>MKRNLSKMTCIEDLRRVAKRKVPKMFYDYVASGSWTETTLHENSSDFDPIKFRQRVLVNMEGRSLATKMIGQDVHMPLAIAPTGFTGMMHADGEILAARAAEKFGIPFSLSTMSICSIEDVAENTSAPFWFQLYVMRDREFMENLIKRAQAAKCSALILTADLQVLGQRHRDIKNGLSAPPKPTLMNILNLMTKPEWGLAMLNTERRTFRNIVGHAKNVGDLSSLSSWTSEQFDPRLSWDDVARIKDLWGGKLIIKGIMEPEDAEMAVKYGADAIVVSNHGGRQLDGAPSSIRALPDVVQAVGSQTEVWLDSGIRSGQDMLKAWAMGARGFMTGRAFLYGLGAYGEDGVTRALQIMYNEMDISMAFTGHRDLQGVDESILVKGTYPLPS</sequence>